<accession>A0A1G6V0K8</accession>
<dbReference type="Pfam" id="PF05175">
    <property type="entry name" value="MTS"/>
    <property type="match status" value="1"/>
</dbReference>
<dbReference type="InterPro" id="IPR007848">
    <property type="entry name" value="Small_mtfrase_dom"/>
</dbReference>
<comment type="function">
    <text evidence="5">Methylates the class 1 translation termination release factors RF1/PrfA and RF2/PrfB on the glutamine residue of the universally conserved GGQ motif.</text>
</comment>
<dbReference type="STRING" id="265719.SAMN04488509_102583"/>
<feature type="domain" description="Release factor glutamine methyltransferase N-terminal" evidence="7">
    <location>
        <begin position="18"/>
        <end position="84"/>
    </location>
</feature>
<keyword evidence="1 5" id="KW-0489">Methyltransferase</keyword>
<keyword evidence="3 5" id="KW-0949">S-adenosyl-L-methionine</keyword>
<feature type="binding site" evidence="5">
    <location>
        <begin position="195"/>
        <end position="198"/>
    </location>
    <ligand>
        <name>substrate</name>
    </ligand>
</feature>
<dbReference type="FunFam" id="3.40.50.150:FF:000053">
    <property type="entry name" value="Release factor glutamine methyltransferase"/>
    <property type="match status" value="1"/>
</dbReference>
<keyword evidence="9" id="KW-1185">Reference proteome</keyword>
<dbReference type="Gene3D" id="3.40.50.150">
    <property type="entry name" value="Vaccinia Virus protein VP39"/>
    <property type="match status" value="1"/>
</dbReference>
<dbReference type="InterPro" id="IPR019874">
    <property type="entry name" value="RF_methyltr_PrmC"/>
</dbReference>
<evidence type="ECO:0000259" key="6">
    <source>
        <dbReference type="Pfam" id="PF05175"/>
    </source>
</evidence>
<dbReference type="InterPro" id="IPR029063">
    <property type="entry name" value="SAM-dependent_MTases_sf"/>
</dbReference>
<evidence type="ECO:0000256" key="4">
    <source>
        <dbReference type="ARBA" id="ARBA00048391"/>
    </source>
</evidence>
<dbReference type="HAMAP" id="MF_02126">
    <property type="entry name" value="RF_methyltr_PrmC"/>
    <property type="match status" value="1"/>
</dbReference>
<dbReference type="EC" id="2.1.1.297" evidence="5"/>
<proteinExistence type="inferred from homology"/>
<protein>
    <recommendedName>
        <fullName evidence="5">Release factor glutamine methyltransferase</fullName>
        <shortName evidence="5">RF MTase</shortName>
        <ecNumber evidence="5">2.1.1.297</ecNumber>
    </recommendedName>
    <alternativeName>
        <fullName evidence="5">N5-glutamine methyltransferase PrmC</fullName>
    </alternativeName>
    <alternativeName>
        <fullName evidence="5">Protein-(glutamine-N5) MTase PrmC</fullName>
    </alternativeName>
    <alternativeName>
        <fullName evidence="5">Protein-glutamine N-methyltransferase PrmC</fullName>
    </alternativeName>
</protein>
<feature type="binding site" evidence="5">
    <location>
        <position position="195"/>
    </location>
    <ligand>
        <name>S-adenosyl-L-methionine</name>
        <dbReference type="ChEBI" id="CHEBI:59789"/>
    </ligand>
</feature>
<feature type="domain" description="Methyltransferase small" evidence="6">
    <location>
        <begin position="112"/>
        <end position="203"/>
    </location>
</feature>
<dbReference type="InterPro" id="IPR050320">
    <property type="entry name" value="N5-glutamine_MTase"/>
</dbReference>
<evidence type="ECO:0000313" key="9">
    <source>
        <dbReference type="Proteomes" id="UP000199603"/>
    </source>
</evidence>
<dbReference type="GO" id="GO:0032259">
    <property type="term" value="P:methylation"/>
    <property type="evidence" value="ECO:0007669"/>
    <property type="project" value="UniProtKB-KW"/>
</dbReference>
<comment type="similarity">
    <text evidence="5">Belongs to the protein N5-glutamine methyltransferase family. PrmC subfamily.</text>
</comment>
<reference evidence="8 9" key="1">
    <citation type="submission" date="2016-10" db="EMBL/GenBank/DDBJ databases">
        <authorList>
            <person name="de Groot N.N."/>
        </authorList>
    </citation>
    <scope>NUCLEOTIDE SEQUENCE [LARGE SCALE GENOMIC DNA]</scope>
    <source>
        <strain evidence="8 9">DSM 16957</strain>
    </source>
</reference>
<dbReference type="OrthoDB" id="9800643at2"/>
<evidence type="ECO:0000256" key="1">
    <source>
        <dbReference type="ARBA" id="ARBA00022603"/>
    </source>
</evidence>
<feature type="binding site" evidence="5">
    <location>
        <position position="180"/>
    </location>
    <ligand>
        <name>S-adenosyl-L-methionine</name>
        <dbReference type="ChEBI" id="CHEBI:59789"/>
    </ligand>
</feature>
<feature type="binding site" evidence="5">
    <location>
        <position position="152"/>
    </location>
    <ligand>
        <name>S-adenosyl-L-methionine</name>
        <dbReference type="ChEBI" id="CHEBI:59789"/>
    </ligand>
</feature>
<dbReference type="InterPro" id="IPR004556">
    <property type="entry name" value="HemK-like"/>
</dbReference>
<dbReference type="NCBIfam" id="TIGR03534">
    <property type="entry name" value="RF_mod_PrmC"/>
    <property type="match status" value="1"/>
</dbReference>
<keyword evidence="2 5" id="KW-0808">Transferase</keyword>
<dbReference type="Pfam" id="PF17827">
    <property type="entry name" value="PrmC_N"/>
    <property type="match status" value="1"/>
</dbReference>
<dbReference type="GO" id="GO:0102559">
    <property type="term" value="F:peptide chain release factor N(5)-glutamine methyltransferase activity"/>
    <property type="evidence" value="ECO:0007669"/>
    <property type="project" value="UniProtKB-EC"/>
</dbReference>
<name>A0A1G6V0K8_9GAMM</name>
<evidence type="ECO:0000256" key="2">
    <source>
        <dbReference type="ARBA" id="ARBA00022679"/>
    </source>
</evidence>
<dbReference type="PANTHER" id="PTHR18895:SF74">
    <property type="entry name" value="MTRF1L RELEASE FACTOR GLUTAMINE METHYLTRANSFERASE"/>
    <property type="match status" value="1"/>
</dbReference>
<evidence type="ECO:0000256" key="3">
    <source>
        <dbReference type="ARBA" id="ARBA00022691"/>
    </source>
</evidence>
<sequence length="290" mass="31301">MSSDASKAPAGAVDVRSLLREARQQLSGEEAAREAELLLMHAIGVSRAWLFAHSEDVVAEAQVLQYRALVRQRAQGQPVAYLLGQREFFGLSLRVSPATLIPRSETELLVELALQRLPRRAGLRVLDLGTGSGAIALAVAQARPELEVCASDASSEALAVARTNADALGLARVRFAQGSWWAPWAGQRFDLVLSNPPYIEDADPHLDQGDLRFEPRSALASGEDGFDDIRNIIAGASAHLRDGGWLLFEHGHAQGEGARALLQAAGFSDVATWQDLEARDRVSGGRWLQA</sequence>
<dbReference type="Proteomes" id="UP000199603">
    <property type="component" value="Unassembled WGS sequence"/>
</dbReference>
<dbReference type="NCBIfam" id="TIGR00536">
    <property type="entry name" value="hemK_fam"/>
    <property type="match status" value="1"/>
</dbReference>
<dbReference type="Gene3D" id="1.10.8.10">
    <property type="entry name" value="DNA helicase RuvA subunit, C-terminal domain"/>
    <property type="match status" value="1"/>
</dbReference>
<organism evidence="8 9">
    <name type="scientific">Aquimonas voraii</name>
    <dbReference type="NCBI Taxonomy" id="265719"/>
    <lineage>
        <taxon>Bacteria</taxon>
        <taxon>Pseudomonadati</taxon>
        <taxon>Pseudomonadota</taxon>
        <taxon>Gammaproteobacteria</taxon>
        <taxon>Lysobacterales</taxon>
        <taxon>Lysobacteraceae</taxon>
        <taxon>Aquimonas</taxon>
    </lineage>
</organism>
<dbReference type="PANTHER" id="PTHR18895">
    <property type="entry name" value="HEMK METHYLTRANSFERASE"/>
    <property type="match status" value="1"/>
</dbReference>
<dbReference type="GO" id="GO:0003676">
    <property type="term" value="F:nucleic acid binding"/>
    <property type="evidence" value="ECO:0007669"/>
    <property type="project" value="InterPro"/>
</dbReference>
<comment type="catalytic activity">
    <reaction evidence="4 5">
        <text>L-glutaminyl-[peptide chain release factor] + S-adenosyl-L-methionine = N(5)-methyl-L-glutaminyl-[peptide chain release factor] + S-adenosyl-L-homocysteine + H(+)</text>
        <dbReference type="Rhea" id="RHEA:42896"/>
        <dbReference type="Rhea" id="RHEA-COMP:10271"/>
        <dbReference type="Rhea" id="RHEA-COMP:10272"/>
        <dbReference type="ChEBI" id="CHEBI:15378"/>
        <dbReference type="ChEBI" id="CHEBI:30011"/>
        <dbReference type="ChEBI" id="CHEBI:57856"/>
        <dbReference type="ChEBI" id="CHEBI:59789"/>
        <dbReference type="ChEBI" id="CHEBI:61891"/>
        <dbReference type="EC" id="2.1.1.297"/>
    </reaction>
</comment>
<dbReference type="AlphaFoldDB" id="A0A1G6V0K8"/>
<gene>
    <name evidence="5" type="primary">prmC</name>
    <name evidence="8" type="ORF">SAMN04488509_102583</name>
</gene>
<evidence type="ECO:0000259" key="7">
    <source>
        <dbReference type="Pfam" id="PF17827"/>
    </source>
</evidence>
<evidence type="ECO:0000313" key="8">
    <source>
        <dbReference type="EMBL" id="SDD47042.1"/>
    </source>
</evidence>
<dbReference type="EMBL" id="FNAG01000002">
    <property type="protein sequence ID" value="SDD47042.1"/>
    <property type="molecule type" value="Genomic_DNA"/>
</dbReference>
<dbReference type="RefSeq" id="WP_091240750.1">
    <property type="nucleotide sequence ID" value="NZ_FNAG01000002.1"/>
</dbReference>
<dbReference type="InterPro" id="IPR040758">
    <property type="entry name" value="PrmC_N"/>
</dbReference>
<feature type="binding site" evidence="5">
    <location>
        <begin position="129"/>
        <end position="133"/>
    </location>
    <ligand>
        <name>S-adenosyl-L-methionine</name>
        <dbReference type="ChEBI" id="CHEBI:59789"/>
    </ligand>
</feature>
<dbReference type="SUPFAM" id="SSF53335">
    <property type="entry name" value="S-adenosyl-L-methionine-dependent methyltransferases"/>
    <property type="match status" value="1"/>
</dbReference>
<dbReference type="CDD" id="cd02440">
    <property type="entry name" value="AdoMet_MTases"/>
    <property type="match status" value="1"/>
</dbReference>
<dbReference type="InterPro" id="IPR002052">
    <property type="entry name" value="DNA_methylase_N6_adenine_CS"/>
</dbReference>
<evidence type="ECO:0000256" key="5">
    <source>
        <dbReference type="HAMAP-Rule" id="MF_02126"/>
    </source>
</evidence>
<dbReference type="PROSITE" id="PS00092">
    <property type="entry name" value="N6_MTASE"/>
    <property type="match status" value="1"/>
</dbReference>